<evidence type="ECO:0000313" key="2">
    <source>
        <dbReference type="EMBL" id="GAA0151323.1"/>
    </source>
</evidence>
<gene>
    <name evidence="2" type="ORF">LIER_10065</name>
</gene>
<proteinExistence type="predicted"/>
<feature type="region of interest" description="Disordered" evidence="1">
    <location>
        <begin position="1"/>
        <end position="28"/>
    </location>
</feature>
<evidence type="ECO:0000256" key="1">
    <source>
        <dbReference type="SAM" id="MobiDB-lite"/>
    </source>
</evidence>
<dbReference type="EMBL" id="BAABME010001761">
    <property type="protein sequence ID" value="GAA0151323.1"/>
    <property type="molecule type" value="Genomic_DNA"/>
</dbReference>
<organism evidence="2 3">
    <name type="scientific">Lithospermum erythrorhizon</name>
    <name type="common">Purple gromwell</name>
    <name type="synonym">Lithospermum officinale var. erythrorhizon</name>
    <dbReference type="NCBI Taxonomy" id="34254"/>
    <lineage>
        <taxon>Eukaryota</taxon>
        <taxon>Viridiplantae</taxon>
        <taxon>Streptophyta</taxon>
        <taxon>Embryophyta</taxon>
        <taxon>Tracheophyta</taxon>
        <taxon>Spermatophyta</taxon>
        <taxon>Magnoliopsida</taxon>
        <taxon>eudicotyledons</taxon>
        <taxon>Gunneridae</taxon>
        <taxon>Pentapetalae</taxon>
        <taxon>asterids</taxon>
        <taxon>lamiids</taxon>
        <taxon>Boraginales</taxon>
        <taxon>Boraginaceae</taxon>
        <taxon>Boraginoideae</taxon>
        <taxon>Lithospermeae</taxon>
        <taxon>Lithospermum</taxon>
    </lineage>
</organism>
<feature type="compositionally biased region" description="Basic residues" evidence="1">
    <location>
        <begin position="48"/>
        <end position="57"/>
    </location>
</feature>
<dbReference type="Proteomes" id="UP001454036">
    <property type="component" value="Unassembled WGS sequence"/>
</dbReference>
<feature type="region of interest" description="Disordered" evidence="1">
    <location>
        <begin position="48"/>
        <end position="70"/>
    </location>
</feature>
<keyword evidence="3" id="KW-1185">Reference proteome</keyword>
<reference evidence="2 3" key="1">
    <citation type="submission" date="2024-01" db="EMBL/GenBank/DDBJ databases">
        <title>The complete chloroplast genome sequence of Lithospermum erythrorhizon: insights into the phylogenetic relationship among Boraginaceae species and the maternal lineages of purple gromwells.</title>
        <authorList>
            <person name="Okada T."/>
            <person name="Watanabe K."/>
        </authorList>
    </citation>
    <scope>NUCLEOTIDE SEQUENCE [LARGE SCALE GENOMIC DNA]</scope>
</reference>
<protein>
    <submittedName>
        <fullName evidence="2">Uncharacterized protein</fullName>
    </submittedName>
</protein>
<name>A0AAV3PM91_LITER</name>
<evidence type="ECO:0000313" key="3">
    <source>
        <dbReference type="Proteomes" id="UP001454036"/>
    </source>
</evidence>
<comment type="caution">
    <text evidence="2">The sequence shown here is derived from an EMBL/GenBank/DDBJ whole genome shotgun (WGS) entry which is preliminary data.</text>
</comment>
<dbReference type="AlphaFoldDB" id="A0AAV3PM91"/>
<sequence length="87" mass="9572">MVRTGGGVNTSDKATKGKKKAEESDDNACRVVEPPVVEFEARNVKGRKLKTKRKRSKAPVSTNKKGDENLVFNPIPIRSIPLVDTTH</sequence>
<accession>A0AAV3PM91</accession>